<protein>
    <submittedName>
        <fullName evidence="2">Uncharacterized protein</fullName>
    </submittedName>
</protein>
<organism evidence="2">
    <name type="scientific">Actinoplanes campanulatus</name>
    <dbReference type="NCBI Taxonomy" id="113559"/>
    <lineage>
        <taxon>Bacteria</taxon>
        <taxon>Bacillati</taxon>
        <taxon>Actinomycetota</taxon>
        <taxon>Actinomycetes</taxon>
        <taxon>Micromonosporales</taxon>
        <taxon>Micromonosporaceae</taxon>
        <taxon>Actinoplanes</taxon>
    </lineage>
</organism>
<comment type="caution">
    <text evidence="2">The sequence shown here is derived from an EMBL/GenBank/DDBJ whole genome shotgun (WGS) entry which is preliminary data.</text>
</comment>
<gene>
    <name evidence="2" type="ORF">Aca07nite_72120</name>
</gene>
<evidence type="ECO:0000256" key="1">
    <source>
        <dbReference type="SAM" id="MobiDB-lite"/>
    </source>
</evidence>
<sequence>MRDHPCHRHHPGQHTDDCHTGPCGFCGTNLAEMASDECRACLRIVCAACDGGFLPDLAPICGPCTPPPSATTTVEHPGFTHTFESYGLCIFEFDLSCGHLVTVAVTGWFPVAVSCCSRLGGTIKQGEYVPFASAVDYARVLVQNFERRPRGTRCPPIQIIGRRPRTDEPHPPSHHGFDGSSGRFPNRVGAARSLDGSIAAPKAG</sequence>
<reference evidence="2" key="1">
    <citation type="submission" date="2021-01" db="EMBL/GenBank/DDBJ databases">
        <title>Whole genome shotgun sequence of Actinoplanes capillaceus NBRC 16408.</title>
        <authorList>
            <person name="Komaki H."/>
            <person name="Tamura T."/>
        </authorList>
    </citation>
    <scope>NUCLEOTIDE SEQUENCE [LARGE SCALE GENOMIC DNA]</scope>
    <source>
        <strain evidence="2">NBRC 16408</strain>
    </source>
</reference>
<feature type="region of interest" description="Disordered" evidence="1">
    <location>
        <begin position="157"/>
        <end position="204"/>
    </location>
</feature>
<feature type="compositionally biased region" description="Basic and acidic residues" evidence="1">
    <location>
        <begin position="164"/>
        <end position="177"/>
    </location>
</feature>
<evidence type="ECO:0000313" key="2">
    <source>
        <dbReference type="EMBL" id="GID49937.1"/>
    </source>
</evidence>
<name>A0ABQ3WUP5_9ACTN</name>
<accession>A0ABQ3WUP5</accession>
<dbReference type="EMBL" id="BOMF01000136">
    <property type="protein sequence ID" value="GID49937.1"/>
    <property type="molecule type" value="Genomic_DNA"/>
</dbReference>
<proteinExistence type="predicted"/>